<name>A0A0H3I1R2_PECPM</name>
<dbReference type="KEGG" id="pec:W5S_1203"/>
<evidence type="ECO:0000313" key="1">
    <source>
        <dbReference type="EMBL" id="AFI89304.1"/>
    </source>
</evidence>
<dbReference type="STRING" id="1905730.W5S_1203"/>
<protein>
    <submittedName>
        <fullName evidence="1">Uncharacterized protein</fullName>
    </submittedName>
</protein>
<proteinExistence type="predicted"/>
<dbReference type="Proteomes" id="UP000008044">
    <property type="component" value="Chromosome"/>
</dbReference>
<reference evidence="1 2" key="1">
    <citation type="journal article" date="2012" name="J. Bacteriol.">
        <title>Genome sequence of Pectobacterium sp. strain SCC3193.</title>
        <authorList>
            <person name="Koskinen J.P."/>
            <person name="Laine P."/>
            <person name="Niemi O."/>
            <person name="Nykyri J."/>
            <person name="Harjunpaa H."/>
            <person name="Auvinen P."/>
            <person name="Paulin L."/>
            <person name="Pirhonen M."/>
            <person name="Palva T."/>
            <person name="Holm L."/>
        </authorList>
    </citation>
    <scope>NUCLEOTIDE SEQUENCE [LARGE SCALE GENOMIC DNA]</scope>
    <source>
        <strain evidence="1 2">SCC3193</strain>
    </source>
</reference>
<gene>
    <name evidence="1" type="ordered locus">W5S_1203</name>
</gene>
<dbReference type="HOGENOM" id="CLU_2396980_0_0_6"/>
<sequence length="93" mass="11290">MNNIQEETLSKCDDAFGLTDSKNSFFSKEICFHTCTVFFSYVYYYRCGCIFWHVTKKYDRWSCDYNVTGIYSFNCREEHSNYKRHWRSGNFFA</sequence>
<dbReference type="AlphaFoldDB" id="A0A0H3I1R2"/>
<evidence type="ECO:0000313" key="2">
    <source>
        <dbReference type="Proteomes" id="UP000008044"/>
    </source>
</evidence>
<accession>A0A0H3I1R2</accession>
<organism evidence="1 2">
    <name type="scientific">Pectobacterium parmentieri</name>
    <dbReference type="NCBI Taxonomy" id="1905730"/>
    <lineage>
        <taxon>Bacteria</taxon>
        <taxon>Pseudomonadati</taxon>
        <taxon>Pseudomonadota</taxon>
        <taxon>Gammaproteobacteria</taxon>
        <taxon>Enterobacterales</taxon>
        <taxon>Pectobacteriaceae</taxon>
        <taxon>Pectobacterium</taxon>
    </lineage>
</organism>
<dbReference type="EMBL" id="CP003415">
    <property type="protein sequence ID" value="AFI89304.1"/>
    <property type="molecule type" value="Genomic_DNA"/>
</dbReference>